<sequence>MSTLPQEALDPGSATAIAEACVKEFRRTLADRLTAAYALGSLAHGGFAPAVSDIDLALVLTDRRHDDHRIIDQVTRELQARDSAHARLSVFWSSLPALRTNQDDGRFPAVDRLDLKKSGMLLLGEDVRQDVGEADAAALVTDSVRFALQVLASEPVLAEFHDPARLAGDLRRFTKAVLLPLRFLYTADTADPGSTDDAIHHHLAGPSPVAGELVRAATRARHGQPDAAERLTELLHADLVPLYVHYIDRSLLRLTHADADLSQGLALWRTRLLDRNGTHPAHRPAQDDLSDQAMEDPRSPERP</sequence>
<organism evidence="2 3">
    <name type="scientific">Streptomyces griseorubiginosus</name>
    <dbReference type="NCBI Taxonomy" id="67304"/>
    <lineage>
        <taxon>Bacteria</taxon>
        <taxon>Bacillati</taxon>
        <taxon>Actinomycetota</taxon>
        <taxon>Actinomycetes</taxon>
        <taxon>Kitasatosporales</taxon>
        <taxon>Streptomycetaceae</taxon>
        <taxon>Streptomyces</taxon>
    </lineage>
</organism>
<dbReference type="Proteomes" id="UP000265765">
    <property type="component" value="Chromosome"/>
</dbReference>
<evidence type="ECO:0000313" key="3">
    <source>
        <dbReference type="Proteomes" id="UP000265765"/>
    </source>
</evidence>
<dbReference type="KEGG" id="sge:DWG14_00134"/>
<feature type="region of interest" description="Disordered" evidence="1">
    <location>
        <begin position="278"/>
        <end position="303"/>
    </location>
</feature>
<accession>A0AAI8KU08</accession>
<dbReference type="RefSeq" id="WP_120049549.1">
    <property type="nucleotide sequence ID" value="NZ_CP032427.1"/>
</dbReference>
<name>A0AAI8KU08_9ACTN</name>
<evidence type="ECO:0000313" key="2">
    <source>
        <dbReference type="EMBL" id="AYC35926.1"/>
    </source>
</evidence>
<proteinExistence type="predicted"/>
<dbReference type="GeneID" id="91279131"/>
<reference evidence="2 3" key="1">
    <citation type="submission" date="2018-09" db="EMBL/GenBank/DDBJ databases">
        <title>Production of Trimethoprim by Streptomyces sp. 3E-1.</title>
        <authorList>
            <person name="Kang H.J."/>
            <person name="Kim S.B."/>
        </authorList>
    </citation>
    <scope>NUCLEOTIDE SEQUENCE [LARGE SCALE GENOMIC DNA]</scope>
    <source>
        <strain evidence="2 3">3E-1</strain>
    </source>
</reference>
<dbReference type="EMBL" id="CP032427">
    <property type="protein sequence ID" value="AYC35926.1"/>
    <property type="molecule type" value="Genomic_DNA"/>
</dbReference>
<evidence type="ECO:0000256" key="1">
    <source>
        <dbReference type="SAM" id="MobiDB-lite"/>
    </source>
</evidence>
<dbReference type="InterPro" id="IPR043519">
    <property type="entry name" value="NT_sf"/>
</dbReference>
<dbReference type="SUPFAM" id="SSF81301">
    <property type="entry name" value="Nucleotidyltransferase"/>
    <property type="match status" value="1"/>
</dbReference>
<gene>
    <name evidence="2" type="ORF">DWG14_00134</name>
</gene>
<dbReference type="AlphaFoldDB" id="A0AAI8KU08"/>
<protein>
    <submittedName>
        <fullName evidence="2">Uncharacterized protein</fullName>
    </submittedName>
</protein>